<dbReference type="AlphaFoldDB" id="A0A1M6FCF8"/>
<protein>
    <recommendedName>
        <fullName evidence="3">DUF4177 domain-containing protein</fullName>
    </recommendedName>
</protein>
<proteinExistence type="predicted"/>
<evidence type="ECO:0000313" key="2">
    <source>
        <dbReference type="Proteomes" id="UP000184432"/>
    </source>
</evidence>
<dbReference type="EMBL" id="FQYP01000004">
    <property type="protein sequence ID" value="SHI95357.1"/>
    <property type="molecule type" value="Genomic_DNA"/>
</dbReference>
<accession>A0A1M6FCF8</accession>
<dbReference type="Proteomes" id="UP000184432">
    <property type="component" value="Unassembled WGS sequence"/>
</dbReference>
<name>A0A1M6FCF8_9FLAO</name>
<dbReference type="STRING" id="570521.SAMN04488508_104209"/>
<sequence length="58" mass="6487">MAKTFRVLKLSNVWSTEKLRKEVEDTLNRVSKDGWEIVSVAFGSSNAQIATAMITISK</sequence>
<dbReference type="RefSeq" id="WP_170864591.1">
    <property type="nucleotide sequence ID" value="NZ_FQYP01000004.1"/>
</dbReference>
<gene>
    <name evidence="1" type="ORF">SAMN04488508_104209</name>
</gene>
<evidence type="ECO:0008006" key="3">
    <source>
        <dbReference type="Google" id="ProtNLM"/>
    </source>
</evidence>
<evidence type="ECO:0000313" key="1">
    <source>
        <dbReference type="EMBL" id="SHI95357.1"/>
    </source>
</evidence>
<reference evidence="2" key="1">
    <citation type="submission" date="2016-11" db="EMBL/GenBank/DDBJ databases">
        <authorList>
            <person name="Varghese N."/>
            <person name="Submissions S."/>
        </authorList>
    </citation>
    <scope>NUCLEOTIDE SEQUENCE [LARGE SCALE GENOMIC DNA]</scope>
    <source>
        <strain evidence="2">DSM 22623</strain>
    </source>
</reference>
<organism evidence="1 2">
    <name type="scientific">Aquimarina spongiae</name>
    <dbReference type="NCBI Taxonomy" id="570521"/>
    <lineage>
        <taxon>Bacteria</taxon>
        <taxon>Pseudomonadati</taxon>
        <taxon>Bacteroidota</taxon>
        <taxon>Flavobacteriia</taxon>
        <taxon>Flavobacteriales</taxon>
        <taxon>Flavobacteriaceae</taxon>
        <taxon>Aquimarina</taxon>
    </lineage>
</organism>
<keyword evidence="2" id="KW-1185">Reference proteome</keyword>